<reference evidence="3" key="1">
    <citation type="submission" date="2022-12" db="EMBL/GenBank/DDBJ databases">
        <authorList>
            <person name="Petersen C."/>
        </authorList>
    </citation>
    <scope>NUCLEOTIDE SEQUENCE</scope>
    <source>
        <strain evidence="3">IBT 16125</strain>
    </source>
</reference>
<dbReference type="InterPro" id="IPR047092">
    <property type="entry name" value="AFUB_07903/YDR124W-like_hel"/>
</dbReference>
<dbReference type="EMBL" id="JAPVEA010000005">
    <property type="protein sequence ID" value="KAJ5454794.1"/>
    <property type="molecule type" value="Genomic_DNA"/>
</dbReference>
<dbReference type="PANTHER" id="PTHR36102:SF1">
    <property type="entry name" value="YDR124W-LIKE HELICAL BUNDLE DOMAIN-CONTAINING PROTEIN"/>
    <property type="match status" value="1"/>
</dbReference>
<sequence>MITGYKPSFSSVPVLGWSASFGLDSSPTKWEFEPQSLDLCSMVSPTMSRQNQPDELAYPHFALIYIDQDGNLRHEASPSIRNSREAILSPGVTNAFLQAVARSGETVPSHSLLEAGATTPSPPQRVLGGQIPLRPLLNRAAQSPETVGTEGHHRGPMGSMPPIQPAMWPRQQQMQQQQQQQQQQLPSRQRPWNEEVSMRSNQKALISIRDKDFLHRYYEKVFQNLQQTNCRVLAKAFVKLVEPRKQVNYPYNGRKIVAGRTQQLEPDETKPPWWPSGVSHREPDHLPKAERIKLLVHILCELRTSHGVTARRLKEADQPIRRQISPTERLQILDEVYRVREEEEKFQEGLTNGKALVSISRANLPDAVEATFSQGSRSRRSSPTEEASVHEQETSEETMAMRGGPGQGAIVSQSVFAPADLPSDLSPTTLRHPSHSPSQLIHQDLPIHPSYDPRPSSSSMSQQESKRKRLRVESDPSTTTTPHTLAYYPPVYVASQPFIPESYDELQSFPPQVIPTSAPPVLNTMGSTWTATCFRTSLIIESKTSLGLGYWHYDNESP</sequence>
<feature type="region of interest" description="Disordered" evidence="1">
    <location>
        <begin position="262"/>
        <end position="281"/>
    </location>
</feature>
<feature type="region of interest" description="Disordered" evidence="1">
    <location>
        <begin position="141"/>
        <end position="197"/>
    </location>
</feature>
<feature type="domain" description="Subtelomeric hrmA-associated cluster protein AFUB-079030/YDR124W-like helical bundle" evidence="2">
    <location>
        <begin position="208"/>
        <end position="341"/>
    </location>
</feature>
<proteinExistence type="predicted"/>
<dbReference type="GeneID" id="81599375"/>
<evidence type="ECO:0000313" key="3">
    <source>
        <dbReference type="EMBL" id="KAJ5454794.1"/>
    </source>
</evidence>
<keyword evidence="4" id="KW-1185">Reference proteome</keyword>
<comment type="caution">
    <text evidence="3">The sequence shown here is derived from an EMBL/GenBank/DDBJ whole genome shotgun (WGS) entry which is preliminary data.</text>
</comment>
<feature type="compositionally biased region" description="Low complexity" evidence="1">
    <location>
        <begin position="171"/>
        <end position="184"/>
    </location>
</feature>
<protein>
    <recommendedName>
        <fullName evidence="2">Subtelomeric hrmA-associated cluster protein AFUB-079030/YDR124W-like helical bundle domain-containing protein</fullName>
    </recommendedName>
</protein>
<dbReference type="InterPro" id="IPR021264">
    <property type="entry name" value="AFUB_079030/YDR124W-like"/>
</dbReference>
<dbReference type="RefSeq" id="XP_056767750.1">
    <property type="nucleotide sequence ID" value="XM_056909132.1"/>
</dbReference>
<name>A0AAD6G527_9EURO</name>
<evidence type="ECO:0000313" key="4">
    <source>
        <dbReference type="Proteomes" id="UP001213681"/>
    </source>
</evidence>
<dbReference type="AlphaFoldDB" id="A0AAD6G527"/>
<gene>
    <name evidence="3" type="ORF">N7458_005750</name>
</gene>
<dbReference type="Pfam" id="PF11001">
    <property type="entry name" value="AFUB_07903_YDR124W_hel"/>
    <property type="match status" value="1"/>
</dbReference>
<dbReference type="Proteomes" id="UP001213681">
    <property type="component" value="Unassembled WGS sequence"/>
</dbReference>
<feature type="compositionally biased region" description="Polar residues" evidence="1">
    <location>
        <begin position="425"/>
        <end position="441"/>
    </location>
</feature>
<evidence type="ECO:0000256" key="1">
    <source>
        <dbReference type="SAM" id="MobiDB-lite"/>
    </source>
</evidence>
<accession>A0AAD6G527</accession>
<dbReference type="PANTHER" id="PTHR36102">
    <property type="entry name" value="CHROMOSOME 10, WHOLE GENOME SHOTGUN SEQUENCE"/>
    <property type="match status" value="1"/>
</dbReference>
<reference evidence="3" key="2">
    <citation type="journal article" date="2023" name="IMA Fungus">
        <title>Comparative genomic study of the Penicillium genus elucidates a diverse pangenome and 15 lateral gene transfer events.</title>
        <authorList>
            <person name="Petersen C."/>
            <person name="Sorensen T."/>
            <person name="Nielsen M.R."/>
            <person name="Sondergaard T.E."/>
            <person name="Sorensen J.L."/>
            <person name="Fitzpatrick D.A."/>
            <person name="Frisvad J.C."/>
            <person name="Nielsen K.L."/>
        </authorList>
    </citation>
    <scope>NUCLEOTIDE SEQUENCE</scope>
    <source>
        <strain evidence="3">IBT 16125</strain>
    </source>
</reference>
<organism evidence="3 4">
    <name type="scientific">Penicillium daleae</name>
    <dbReference type="NCBI Taxonomy" id="63821"/>
    <lineage>
        <taxon>Eukaryota</taxon>
        <taxon>Fungi</taxon>
        <taxon>Dikarya</taxon>
        <taxon>Ascomycota</taxon>
        <taxon>Pezizomycotina</taxon>
        <taxon>Eurotiomycetes</taxon>
        <taxon>Eurotiomycetidae</taxon>
        <taxon>Eurotiales</taxon>
        <taxon>Aspergillaceae</taxon>
        <taxon>Penicillium</taxon>
    </lineage>
</organism>
<evidence type="ECO:0000259" key="2">
    <source>
        <dbReference type="Pfam" id="PF11001"/>
    </source>
</evidence>
<feature type="region of interest" description="Disordered" evidence="1">
    <location>
        <begin position="370"/>
        <end position="484"/>
    </location>
</feature>